<accession>A0A8J4SL29</accession>
<keyword evidence="2" id="KW-1185">Reference proteome</keyword>
<name>A0A8J4SL29_9TREM</name>
<reference evidence="1" key="1">
    <citation type="submission" date="2019-05" db="EMBL/GenBank/DDBJ databases">
        <title>Annotation for the trematode Paragonimus heterotremus.</title>
        <authorList>
            <person name="Choi Y.-J."/>
        </authorList>
    </citation>
    <scope>NUCLEOTIDE SEQUENCE</scope>
    <source>
        <strain evidence="1">LC</strain>
    </source>
</reference>
<dbReference type="SMART" id="SM00696">
    <property type="entry name" value="DM9"/>
    <property type="match status" value="2"/>
</dbReference>
<proteinExistence type="predicted"/>
<comment type="caution">
    <text evidence="1">The sequence shown here is derived from an EMBL/GenBank/DDBJ whole genome shotgun (WGS) entry which is preliminary data.</text>
</comment>
<dbReference type="PANTHER" id="PTHR31649">
    <property type="entry name" value="AGAP009604-PA"/>
    <property type="match status" value="1"/>
</dbReference>
<gene>
    <name evidence="1" type="ORF">PHET_10935</name>
</gene>
<dbReference type="PANTHER" id="PTHR31649:SF1">
    <property type="entry name" value="FARNESOIC ACID O-METHYL TRANSFERASE DOMAIN-CONTAINING PROTEIN"/>
    <property type="match status" value="1"/>
</dbReference>
<dbReference type="OrthoDB" id="1925699at2759"/>
<sequence>MKHPIQPDAYYLQLTACRSSLLICVDLNSSSSDTMARCGDGYQMTLSWVPDKNGHVPKHAIEAGPGVYVCRAEHDGEKMPGKLVAEHGCAYVCYAGQEHEKNKYEVLCNTAVHCHDCYRWKHDSHGNVPKKAVVAGISDDGSPLYIVRGRIEGEPVVGKLHFGHPCAYFPYGGQEVSKDEYEVLVWVKDN</sequence>
<evidence type="ECO:0000313" key="2">
    <source>
        <dbReference type="Proteomes" id="UP000748531"/>
    </source>
</evidence>
<dbReference type="AlphaFoldDB" id="A0A8J4SL29"/>
<dbReference type="InterPro" id="IPR006616">
    <property type="entry name" value="DM9_repeat"/>
</dbReference>
<protein>
    <submittedName>
        <fullName evidence="1">Natterin-4</fullName>
    </submittedName>
</protein>
<evidence type="ECO:0000313" key="1">
    <source>
        <dbReference type="EMBL" id="KAF5396122.1"/>
    </source>
</evidence>
<dbReference type="EMBL" id="LUCH01009136">
    <property type="protein sequence ID" value="KAF5396122.1"/>
    <property type="molecule type" value="Genomic_DNA"/>
</dbReference>
<organism evidence="1 2">
    <name type="scientific">Paragonimus heterotremus</name>
    <dbReference type="NCBI Taxonomy" id="100268"/>
    <lineage>
        <taxon>Eukaryota</taxon>
        <taxon>Metazoa</taxon>
        <taxon>Spiralia</taxon>
        <taxon>Lophotrochozoa</taxon>
        <taxon>Platyhelminthes</taxon>
        <taxon>Trematoda</taxon>
        <taxon>Digenea</taxon>
        <taxon>Plagiorchiida</taxon>
        <taxon>Troglotremata</taxon>
        <taxon>Troglotrematidae</taxon>
        <taxon>Paragonimus</taxon>
    </lineage>
</organism>
<dbReference type="Proteomes" id="UP000748531">
    <property type="component" value="Unassembled WGS sequence"/>
</dbReference>
<dbReference type="Pfam" id="PF11901">
    <property type="entry name" value="DM9"/>
    <property type="match status" value="1"/>
</dbReference>